<dbReference type="InterPro" id="IPR000620">
    <property type="entry name" value="EamA_dom"/>
</dbReference>
<keyword evidence="6 11" id="KW-0812">Transmembrane</keyword>
<dbReference type="GO" id="GO:0005886">
    <property type="term" value="C:plasma membrane"/>
    <property type="evidence" value="ECO:0007669"/>
    <property type="project" value="UniProtKB-SubCell"/>
</dbReference>
<evidence type="ECO:0000256" key="4">
    <source>
        <dbReference type="ARBA" id="ARBA00022519"/>
    </source>
</evidence>
<keyword evidence="8 11" id="KW-1133">Transmembrane helix</keyword>
<keyword evidence="3" id="KW-0444">Lipid biosynthesis</keyword>
<evidence type="ECO:0000256" key="6">
    <source>
        <dbReference type="ARBA" id="ARBA00022692"/>
    </source>
</evidence>
<dbReference type="GO" id="GO:0009103">
    <property type="term" value="P:lipopolysaccharide biosynthetic process"/>
    <property type="evidence" value="ECO:0007669"/>
    <property type="project" value="UniProtKB-KW"/>
</dbReference>
<dbReference type="PANTHER" id="PTHR30561:SF9">
    <property type="entry name" value="4-AMINO-4-DEOXY-L-ARABINOSE-PHOSPHOUNDECAPRENOL FLIPPASE SUBUNIT ARNF-RELATED"/>
    <property type="match status" value="1"/>
</dbReference>
<feature type="transmembrane region" description="Helical" evidence="11">
    <location>
        <begin position="69"/>
        <end position="88"/>
    </location>
</feature>
<dbReference type="Gene3D" id="1.10.3730.20">
    <property type="match status" value="1"/>
</dbReference>
<comment type="subcellular location">
    <subcellularLocation>
        <location evidence="1">Cell membrane</location>
        <topology evidence="1">Multi-pass membrane protein</topology>
    </subcellularLocation>
</comment>
<keyword evidence="4" id="KW-0997">Cell inner membrane</keyword>
<dbReference type="InterPro" id="IPR000390">
    <property type="entry name" value="Small_drug/metabolite_transptr"/>
</dbReference>
<evidence type="ECO:0000256" key="11">
    <source>
        <dbReference type="SAM" id="Phobius"/>
    </source>
</evidence>
<evidence type="ECO:0000256" key="9">
    <source>
        <dbReference type="ARBA" id="ARBA00023098"/>
    </source>
</evidence>
<evidence type="ECO:0000313" key="13">
    <source>
        <dbReference type="EMBL" id="ANP89706.1"/>
    </source>
</evidence>
<dbReference type="InterPro" id="IPR037185">
    <property type="entry name" value="EmrE-like"/>
</dbReference>
<dbReference type="EMBL" id="CP016287">
    <property type="protein sequence ID" value="ANP89706.1"/>
    <property type="molecule type" value="Genomic_DNA"/>
</dbReference>
<evidence type="ECO:0000256" key="2">
    <source>
        <dbReference type="ARBA" id="ARBA00022475"/>
    </source>
</evidence>
<feature type="transmembrane region" description="Helical" evidence="11">
    <location>
        <begin position="40"/>
        <end position="57"/>
    </location>
</feature>
<evidence type="ECO:0000256" key="5">
    <source>
        <dbReference type="ARBA" id="ARBA00022556"/>
    </source>
</evidence>
<keyword evidence="9" id="KW-0443">Lipid metabolism</keyword>
<feature type="domain" description="EamA" evidence="12">
    <location>
        <begin position="30"/>
        <end position="111"/>
    </location>
</feature>
<dbReference type="Proteomes" id="UP000092691">
    <property type="component" value="Plasmid unnamed1"/>
</dbReference>
<evidence type="ECO:0000256" key="3">
    <source>
        <dbReference type="ARBA" id="ARBA00022516"/>
    </source>
</evidence>
<accession>A0A154I750</accession>
<keyword evidence="5" id="KW-0441">Lipid A biosynthesis</keyword>
<evidence type="ECO:0000256" key="7">
    <source>
        <dbReference type="ARBA" id="ARBA00022985"/>
    </source>
</evidence>
<proteinExistence type="predicted"/>
<reference evidence="13 15" key="2">
    <citation type="submission" date="2016-06" db="EMBL/GenBank/DDBJ databases">
        <title>Microsymbionts genomes from the relict species Vavilovia formosa.</title>
        <authorList>
            <person name="Chirak E."/>
            <person name="Kimeklis A."/>
            <person name="Andronov E."/>
        </authorList>
    </citation>
    <scope>NUCLEOTIDE SEQUENCE [LARGE SCALE GENOMIC DNA]</scope>
    <source>
        <strain evidence="13 15">Vaf10</strain>
        <plasmid evidence="15">Plasmid unnamed1</plasmid>
        <plasmid evidence="13">unnamed1</plasmid>
    </source>
</reference>
<evidence type="ECO:0000313" key="15">
    <source>
        <dbReference type="Proteomes" id="UP000092691"/>
    </source>
</evidence>
<keyword evidence="7" id="KW-0448">Lipopolysaccharide biosynthesis</keyword>
<keyword evidence="10 11" id="KW-0472">Membrane</keyword>
<feature type="transmembrane region" description="Helical" evidence="11">
    <location>
        <begin position="94"/>
        <end position="113"/>
    </location>
</feature>
<dbReference type="AlphaFoldDB" id="A0A154I750"/>
<dbReference type="Pfam" id="PF00892">
    <property type="entry name" value="EamA"/>
    <property type="match status" value="1"/>
</dbReference>
<geneLocation type="plasmid" evidence="13 15">
    <name>unnamed1</name>
</geneLocation>
<organism evidence="14">
    <name type="scientific">Rhizobium leguminosarum</name>
    <dbReference type="NCBI Taxonomy" id="384"/>
    <lineage>
        <taxon>Bacteria</taxon>
        <taxon>Pseudomonadati</taxon>
        <taxon>Pseudomonadota</taxon>
        <taxon>Alphaproteobacteria</taxon>
        <taxon>Hyphomicrobiales</taxon>
        <taxon>Rhizobiaceae</taxon>
        <taxon>Rhizobium/Agrobacterium group</taxon>
        <taxon>Rhizobium</taxon>
    </lineage>
</organism>
<evidence type="ECO:0000313" key="14">
    <source>
        <dbReference type="EMBL" id="KZA96414.1"/>
    </source>
</evidence>
<reference evidence="14" key="1">
    <citation type="submission" date="2016-03" db="EMBL/GenBank/DDBJ databases">
        <title>Microsymbionts genomes from the relict species Vavilovia formosa.</title>
        <authorList>
            <person name="Chirak E."/>
            <person name="Kimeklis A."/>
            <person name="Kopat V."/>
            <person name="Andronov E."/>
        </authorList>
    </citation>
    <scope>NUCLEOTIDE SEQUENCE [LARGE SCALE GENOMIC DNA]</scope>
    <source>
        <strain evidence="14">Vaf12</strain>
    </source>
</reference>
<dbReference type="GO" id="GO:0022857">
    <property type="term" value="F:transmembrane transporter activity"/>
    <property type="evidence" value="ECO:0007669"/>
    <property type="project" value="InterPro"/>
</dbReference>
<evidence type="ECO:0000256" key="10">
    <source>
        <dbReference type="ARBA" id="ARBA00023136"/>
    </source>
</evidence>
<evidence type="ECO:0000259" key="12">
    <source>
        <dbReference type="Pfam" id="PF00892"/>
    </source>
</evidence>
<protein>
    <submittedName>
        <fullName evidence="14">Transporter</fullName>
    </submittedName>
</protein>
<dbReference type="SUPFAM" id="SSF103481">
    <property type="entry name" value="Multidrug resistance efflux transporter EmrE"/>
    <property type="match status" value="1"/>
</dbReference>
<dbReference type="EMBL" id="LVYU01000164">
    <property type="protein sequence ID" value="KZA96414.1"/>
    <property type="molecule type" value="Genomic_DNA"/>
</dbReference>
<keyword evidence="2" id="KW-1003">Cell membrane</keyword>
<name>A0A154I750_RHILE</name>
<dbReference type="RefSeq" id="WP_062945505.1">
    <property type="nucleotide sequence ID" value="NZ_CP016287.1"/>
</dbReference>
<dbReference type="GO" id="GO:0009245">
    <property type="term" value="P:lipid A biosynthetic process"/>
    <property type="evidence" value="ECO:0007669"/>
    <property type="project" value="UniProtKB-KW"/>
</dbReference>
<dbReference type="PANTHER" id="PTHR30561">
    <property type="entry name" value="SMR FAMILY PROTON-DEPENDENT DRUG EFFLUX TRANSPORTER SUGE"/>
    <property type="match status" value="1"/>
</dbReference>
<evidence type="ECO:0000256" key="1">
    <source>
        <dbReference type="ARBA" id="ARBA00004651"/>
    </source>
</evidence>
<dbReference type="OrthoDB" id="7189096at2"/>
<evidence type="ECO:0000256" key="8">
    <source>
        <dbReference type="ARBA" id="ARBA00022989"/>
    </source>
</evidence>
<gene>
    <name evidence="14" type="ORF">A4A59_35085</name>
    <name evidence="13" type="ORF">BA011_28650</name>
</gene>
<sequence>MRPIWLAVPLLNTVQQILLKRSAEESGNSGGNWLVQILSSHWFLAAIVAEIACFAIWMRVLSELDISKAFPLTAISYVFIMAIAWYAFGEPLPLLQLAGSGLILIGIWCIATASQRND</sequence>
<keyword evidence="13" id="KW-0614">Plasmid</keyword>